<evidence type="ECO:0000313" key="3">
    <source>
        <dbReference type="Proteomes" id="UP001162834"/>
    </source>
</evidence>
<proteinExistence type="predicted"/>
<reference evidence="2" key="1">
    <citation type="journal article" date="2022" name="Int. J. Syst. Evol. Microbiol.">
        <title>Pseudomonas aegrilactucae sp. nov. and Pseudomonas morbosilactucae sp. nov., pathogens causing bacterial rot of lettuce in Japan.</title>
        <authorList>
            <person name="Sawada H."/>
            <person name="Fujikawa T."/>
            <person name="Satou M."/>
        </authorList>
    </citation>
    <scope>NUCLEOTIDE SEQUENCE</scope>
    <source>
        <strain evidence="2">0166_1</strain>
    </source>
</reference>
<dbReference type="KEGG" id="sbae:DSM104329_01131"/>
<dbReference type="AlphaFoldDB" id="A0A9E6XUL6"/>
<dbReference type="EMBL" id="CP087164">
    <property type="protein sequence ID" value="UGS34749.1"/>
    <property type="molecule type" value="Genomic_DNA"/>
</dbReference>
<protein>
    <recommendedName>
        <fullName evidence="1">ChsH2 C-terminal OB-fold domain-containing protein</fullName>
    </recommendedName>
</protein>
<sequence length="123" mass="12221">MTVASAGPPDPRPAVREAGGAVVLAGVRCERCGHVAAGPRPRCAVCGGPVAEAQFGPDGTVWAATVVRVAVPGRTPPYGLAYVDLDHGPRILAHAPGDAALAVGSRVRLAAKTADGDLAVTPA</sequence>
<dbReference type="PANTHER" id="PTHR34075">
    <property type="entry name" value="BLR3430 PROTEIN"/>
    <property type="match status" value="1"/>
</dbReference>
<dbReference type="Pfam" id="PF01796">
    <property type="entry name" value="OB_ChsH2_C"/>
    <property type="match status" value="1"/>
</dbReference>
<accession>A0A9E6XUL6</accession>
<evidence type="ECO:0000259" key="1">
    <source>
        <dbReference type="Pfam" id="PF01796"/>
    </source>
</evidence>
<keyword evidence="3" id="KW-1185">Reference proteome</keyword>
<dbReference type="SUPFAM" id="SSF50249">
    <property type="entry name" value="Nucleic acid-binding proteins"/>
    <property type="match status" value="1"/>
</dbReference>
<dbReference type="PANTHER" id="PTHR34075:SF5">
    <property type="entry name" value="BLR3430 PROTEIN"/>
    <property type="match status" value="1"/>
</dbReference>
<dbReference type="InterPro" id="IPR002878">
    <property type="entry name" value="ChsH2_C"/>
</dbReference>
<dbReference type="Proteomes" id="UP001162834">
    <property type="component" value="Chromosome"/>
</dbReference>
<dbReference type="InterPro" id="IPR012340">
    <property type="entry name" value="NA-bd_OB-fold"/>
</dbReference>
<dbReference type="InterPro" id="IPR052513">
    <property type="entry name" value="Thioester_dehydratase-like"/>
</dbReference>
<evidence type="ECO:0000313" key="2">
    <source>
        <dbReference type="EMBL" id="UGS34749.1"/>
    </source>
</evidence>
<organism evidence="2 3">
    <name type="scientific">Capillimicrobium parvum</name>
    <dbReference type="NCBI Taxonomy" id="2884022"/>
    <lineage>
        <taxon>Bacteria</taxon>
        <taxon>Bacillati</taxon>
        <taxon>Actinomycetota</taxon>
        <taxon>Thermoleophilia</taxon>
        <taxon>Solirubrobacterales</taxon>
        <taxon>Capillimicrobiaceae</taxon>
        <taxon>Capillimicrobium</taxon>
    </lineage>
</organism>
<gene>
    <name evidence="2" type="ORF">DSM104329_01131</name>
</gene>
<name>A0A9E6XUL6_9ACTN</name>
<feature type="domain" description="ChsH2 C-terminal OB-fold" evidence="1">
    <location>
        <begin position="54"/>
        <end position="110"/>
    </location>
</feature>